<dbReference type="EMBL" id="PQ015379">
    <property type="protein sequence ID" value="XDJ15209.1"/>
    <property type="molecule type" value="Genomic_DNA"/>
</dbReference>
<accession>A0AB39CDZ1</accession>
<reference evidence="1" key="1">
    <citation type="submission" date="2024-07" db="EMBL/GenBank/DDBJ databases">
        <authorList>
            <person name="Bringhurst R.M."/>
            <person name="Homer T.E."/>
        </authorList>
    </citation>
    <scope>NUCLEOTIDE SEQUENCE</scope>
</reference>
<organism evidence="1">
    <name type="scientific">Pseudomonas phage HRDY3</name>
    <dbReference type="NCBI Taxonomy" id="3236930"/>
    <lineage>
        <taxon>Viruses</taxon>
    </lineage>
</organism>
<protein>
    <submittedName>
        <fullName evidence="1">Uncharacterized protein</fullName>
    </submittedName>
</protein>
<evidence type="ECO:0000313" key="1">
    <source>
        <dbReference type="EMBL" id="XDJ15209.1"/>
    </source>
</evidence>
<name>A0AB39CDZ1_9VIRU</name>
<sequence>MDRMTVEDIARLLRAITLEARQLTGRKFPNPVDMNSNNALKLTYVQAVEDLRLFHGTSLTVECWFGRHWHVFPFASDWDSLNMVEQRFVEYSHKLCQEMTIVRN</sequence>
<proteinExistence type="predicted"/>